<dbReference type="eggNOG" id="COG1533">
    <property type="taxonomic scope" value="Bacteria"/>
</dbReference>
<evidence type="ECO:0000313" key="5">
    <source>
        <dbReference type="EMBL" id="ABK97818.1"/>
    </source>
</evidence>
<dbReference type="PANTHER" id="PTHR43432:SF6">
    <property type="entry name" value="RADICAL SAM CORE DOMAIN-CONTAINING PROTEIN"/>
    <property type="match status" value="1"/>
</dbReference>
<organism evidence="5 6">
    <name type="scientific">Pelobacter propionicus (strain DSM 2379 / NBRC 103807 / OttBd1)</name>
    <dbReference type="NCBI Taxonomy" id="338966"/>
    <lineage>
        <taxon>Bacteria</taxon>
        <taxon>Pseudomonadati</taxon>
        <taxon>Thermodesulfobacteriota</taxon>
        <taxon>Desulfuromonadia</taxon>
        <taxon>Desulfuromonadales</taxon>
        <taxon>Desulfuromonadaceae</taxon>
        <taxon>Pelobacter</taxon>
    </lineage>
</organism>
<dbReference type="InterPro" id="IPR007197">
    <property type="entry name" value="rSAM"/>
</dbReference>
<dbReference type="InterPro" id="IPR006638">
    <property type="entry name" value="Elp3/MiaA/NifB-like_rSAM"/>
</dbReference>
<dbReference type="HOGENOM" id="CLU_015525_2_2_7"/>
<evidence type="ECO:0000256" key="1">
    <source>
        <dbReference type="ARBA" id="ARBA00022723"/>
    </source>
</evidence>
<dbReference type="SMART" id="SM00729">
    <property type="entry name" value="Elp3"/>
    <property type="match status" value="1"/>
</dbReference>
<evidence type="ECO:0000256" key="2">
    <source>
        <dbReference type="ARBA" id="ARBA00023004"/>
    </source>
</evidence>
<evidence type="ECO:0000313" key="6">
    <source>
        <dbReference type="Proteomes" id="UP000006732"/>
    </source>
</evidence>
<dbReference type="EMBL" id="CP000482">
    <property type="protein sequence ID" value="ABK97818.1"/>
    <property type="molecule type" value="Genomic_DNA"/>
</dbReference>
<dbReference type="GO" id="GO:0051536">
    <property type="term" value="F:iron-sulfur cluster binding"/>
    <property type="evidence" value="ECO:0007669"/>
    <property type="project" value="UniProtKB-KW"/>
</dbReference>
<dbReference type="STRING" id="338966.Ppro_0182"/>
<dbReference type="AlphaFoldDB" id="A1AKE8"/>
<dbReference type="SFLD" id="SFLDG01084">
    <property type="entry name" value="Uncharacterised_Radical_SAM_Su"/>
    <property type="match status" value="1"/>
</dbReference>
<dbReference type="InterPro" id="IPR040086">
    <property type="entry name" value="MJ0683-like"/>
</dbReference>
<gene>
    <name evidence="5" type="ordered locus">Ppro_0182</name>
</gene>
<accession>A1AKE8</accession>
<dbReference type="InterPro" id="IPR058240">
    <property type="entry name" value="rSAM_sf"/>
</dbReference>
<keyword evidence="2" id="KW-0408">Iron</keyword>
<keyword evidence="6" id="KW-1185">Reference proteome</keyword>
<dbReference type="SUPFAM" id="SSF102114">
    <property type="entry name" value="Radical SAM enzymes"/>
    <property type="match status" value="1"/>
</dbReference>
<dbReference type="KEGG" id="ppd:Ppro_0182"/>
<dbReference type="SFLD" id="SFLDS00029">
    <property type="entry name" value="Radical_SAM"/>
    <property type="match status" value="1"/>
</dbReference>
<proteinExistence type="predicted"/>
<sequence length="256" mass="29245">MPSQHDTISSLVVREIQAKSILSVSKIYSYVINPYVGCQHACSYCYARYMKKFTGHKEPWGTFVDVKINAAELLQKEIGKKKKDSVWISGVCDPYQPLEAEYRLTRRCLQILADYDWPVVVQTRSPLVLRDIDIFKVVKGIEVGFSVTTADDNIRKLFEPHAPSIAERLNALAELHRQGIRTYAMIAPLLPGAESLVALFDGSVDYILVDRMNYHYADAIYRSCRLEDKHTEAYFTWASQRIKAESDRRGIECTIV</sequence>
<dbReference type="Gene3D" id="3.80.30.30">
    <property type="match status" value="1"/>
</dbReference>
<evidence type="ECO:0000256" key="3">
    <source>
        <dbReference type="ARBA" id="ARBA00023014"/>
    </source>
</evidence>
<evidence type="ECO:0000259" key="4">
    <source>
        <dbReference type="SMART" id="SM00729"/>
    </source>
</evidence>
<dbReference type="Pfam" id="PF04055">
    <property type="entry name" value="Radical_SAM"/>
    <property type="match status" value="1"/>
</dbReference>
<protein>
    <submittedName>
        <fullName evidence="5">Radical SAM domain protein</fullName>
    </submittedName>
</protein>
<feature type="domain" description="Elp3/MiaA/NifB-like radical SAM core" evidence="4">
    <location>
        <begin position="28"/>
        <end position="235"/>
    </location>
</feature>
<dbReference type="GO" id="GO:0003824">
    <property type="term" value="F:catalytic activity"/>
    <property type="evidence" value="ECO:0007669"/>
    <property type="project" value="InterPro"/>
</dbReference>
<dbReference type="Proteomes" id="UP000006732">
    <property type="component" value="Chromosome"/>
</dbReference>
<keyword evidence="3" id="KW-0411">Iron-sulfur</keyword>
<keyword evidence="1" id="KW-0479">Metal-binding</keyword>
<name>A1AKE8_PELPD</name>
<reference evidence="5 6" key="1">
    <citation type="submission" date="2006-10" db="EMBL/GenBank/DDBJ databases">
        <title>Complete sequence of chromosome of Pelobacter propionicus DSM 2379.</title>
        <authorList>
            <consortium name="US DOE Joint Genome Institute"/>
            <person name="Copeland A."/>
            <person name="Lucas S."/>
            <person name="Lapidus A."/>
            <person name="Barry K."/>
            <person name="Detter J.C."/>
            <person name="Glavina del Rio T."/>
            <person name="Hammon N."/>
            <person name="Israni S."/>
            <person name="Dalin E."/>
            <person name="Tice H."/>
            <person name="Pitluck S."/>
            <person name="Saunders E."/>
            <person name="Brettin T."/>
            <person name="Bruce D."/>
            <person name="Han C."/>
            <person name="Tapia R."/>
            <person name="Schmutz J."/>
            <person name="Larimer F."/>
            <person name="Land M."/>
            <person name="Hauser L."/>
            <person name="Kyrpides N."/>
            <person name="Kim E."/>
            <person name="Lovley D."/>
            <person name="Richardson P."/>
        </authorList>
    </citation>
    <scope>NUCLEOTIDE SEQUENCE [LARGE SCALE GENOMIC DNA]</scope>
    <source>
        <strain evidence="6">DSM 2379 / NBRC 103807 / OttBd1</strain>
    </source>
</reference>
<dbReference type="RefSeq" id="WP_011734132.1">
    <property type="nucleotide sequence ID" value="NC_008609.1"/>
</dbReference>
<dbReference type="GO" id="GO:0046872">
    <property type="term" value="F:metal ion binding"/>
    <property type="evidence" value="ECO:0007669"/>
    <property type="project" value="UniProtKB-KW"/>
</dbReference>
<dbReference type="PANTHER" id="PTHR43432">
    <property type="entry name" value="SLR0285 PROTEIN"/>
    <property type="match status" value="1"/>
</dbReference>